<reference evidence="3 4" key="1">
    <citation type="submission" date="2017-02" db="EMBL/GenBank/DDBJ databases">
        <authorList>
            <person name="Peterson S.W."/>
        </authorList>
    </citation>
    <scope>NUCLEOTIDE SEQUENCE [LARGE SCALE GENOMIC DNA]</scope>
    <source>
        <strain evidence="3 4">CIP104813</strain>
    </source>
</reference>
<evidence type="ECO:0000256" key="1">
    <source>
        <dbReference type="SAM" id="Phobius"/>
    </source>
</evidence>
<keyword evidence="1" id="KW-0812">Transmembrane</keyword>
<evidence type="ECO:0000313" key="4">
    <source>
        <dbReference type="Proteomes" id="UP000195981"/>
    </source>
</evidence>
<organism evidence="3 4">
    <name type="scientific">Brachybacterium nesterenkovii</name>
    <dbReference type="NCBI Taxonomy" id="47847"/>
    <lineage>
        <taxon>Bacteria</taxon>
        <taxon>Bacillati</taxon>
        <taxon>Actinomycetota</taxon>
        <taxon>Actinomycetes</taxon>
        <taxon>Micrococcales</taxon>
        <taxon>Dermabacteraceae</taxon>
        <taxon>Brachybacterium</taxon>
    </lineage>
</organism>
<dbReference type="OrthoDB" id="9996630at2"/>
<gene>
    <name evidence="3" type="ORF">FM110_10425</name>
</gene>
<feature type="transmembrane region" description="Helical" evidence="1">
    <location>
        <begin position="30"/>
        <end position="50"/>
    </location>
</feature>
<keyword evidence="1" id="KW-0472">Membrane</keyword>
<dbReference type="InterPro" id="IPR057798">
    <property type="entry name" value="PH_YqeB"/>
</dbReference>
<dbReference type="Pfam" id="PF23494">
    <property type="entry name" value="bPH_10"/>
    <property type="match status" value="1"/>
</dbReference>
<sequence>MPSSTHPAGSAFPIPSAESRSRITVAPSPAARAVVIGVSALIGAAVGWFARLLAGTFLVHVPVIGTAIEIVERVDGWFGGTGHLLVALACAGAGALVASSILGSLTTISVDEHGIYVHDDGETRRWARSQVHRIVLEPDSVGDGILSLRDERDADLQRAELDVSVARVREALESRGWSVEVQPRR</sequence>
<evidence type="ECO:0000313" key="3">
    <source>
        <dbReference type="EMBL" id="SLM93781.1"/>
    </source>
</evidence>
<keyword evidence="1" id="KW-1133">Transmembrane helix</keyword>
<dbReference type="Proteomes" id="UP000195981">
    <property type="component" value="Unassembled WGS sequence"/>
</dbReference>
<dbReference type="EMBL" id="FWFG01000092">
    <property type="protein sequence ID" value="SLM93781.1"/>
    <property type="molecule type" value="Genomic_DNA"/>
</dbReference>
<name>A0A1X6X4F8_9MICO</name>
<dbReference type="AlphaFoldDB" id="A0A1X6X4F8"/>
<feature type="transmembrane region" description="Helical" evidence="1">
    <location>
        <begin position="84"/>
        <end position="105"/>
    </location>
</feature>
<feature type="domain" description="YqeB PH" evidence="2">
    <location>
        <begin position="24"/>
        <end position="179"/>
    </location>
</feature>
<proteinExistence type="predicted"/>
<protein>
    <recommendedName>
        <fullName evidence="2">YqeB PH domain-containing protein</fullName>
    </recommendedName>
</protein>
<keyword evidence="4" id="KW-1185">Reference proteome</keyword>
<dbReference type="RefSeq" id="WP_087104696.1">
    <property type="nucleotide sequence ID" value="NZ_FWFG01000092.1"/>
</dbReference>
<accession>A0A1X6X4F8</accession>
<evidence type="ECO:0000259" key="2">
    <source>
        <dbReference type="Pfam" id="PF23494"/>
    </source>
</evidence>